<organism evidence="1 2">
    <name type="scientific">Arctium lappa</name>
    <name type="common">Greater burdock</name>
    <name type="synonym">Lappa major</name>
    <dbReference type="NCBI Taxonomy" id="4217"/>
    <lineage>
        <taxon>Eukaryota</taxon>
        <taxon>Viridiplantae</taxon>
        <taxon>Streptophyta</taxon>
        <taxon>Embryophyta</taxon>
        <taxon>Tracheophyta</taxon>
        <taxon>Spermatophyta</taxon>
        <taxon>Magnoliopsida</taxon>
        <taxon>eudicotyledons</taxon>
        <taxon>Gunneridae</taxon>
        <taxon>Pentapetalae</taxon>
        <taxon>asterids</taxon>
        <taxon>campanulids</taxon>
        <taxon>Asterales</taxon>
        <taxon>Asteraceae</taxon>
        <taxon>Carduoideae</taxon>
        <taxon>Cardueae</taxon>
        <taxon>Arctiinae</taxon>
        <taxon>Arctium</taxon>
    </lineage>
</organism>
<reference evidence="2" key="1">
    <citation type="journal article" date="2022" name="Mol. Ecol. Resour.">
        <title>The genomes of chicory, endive, great burdock and yacon provide insights into Asteraceae palaeo-polyploidization history and plant inulin production.</title>
        <authorList>
            <person name="Fan W."/>
            <person name="Wang S."/>
            <person name="Wang H."/>
            <person name="Wang A."/>
            <person name="Jiang F."/>
            <person name="Liu H."/>
            <person name="Zhao H."/>
            <person name="Xu D."/>
            <person name="Zhang Y."/>
        </authorList>
    </citation>
    <scope>NUCLEOTIDE SEQUENCE [LARGE SCALE GENOMIC DNA]</scope>
    <source>
        <strain evidence="2">cv. Niubang</strain>
    </source>
</reference>
<dbReference type="Proteomes" id="UP001055879">
    <property type="component" value="Linkage Group LG02"/>
</dbReference>
<sequence length="344" mass="38696">MLLTNLRVECFPFSLNIPLPPSLTEFTRHPYSFSHSPVPLSMAADSRTEMFISRRPKKNRNRLNGNANGNRDLILANASHTTPIFIEPKTEPAAVATMVTEARKVPVLYYLTRNGHLEHPHLIDVPLSSPHGLYLRDVMNTLNYHRGKGMANMYSWSFKRSYKSGYVWHDLSEDDLVEATNGHDYVLKGSELLETHESQIPTDANHTGDNCTTAAATMIRQRTQSWSSFDNPQEYMVVKCESSRELAARFAADAATQTEEQRRRRSFEGERKEQVSREEIRIPSPPPSNSSSEGAKYMDHQTVNVRDGDPTAEGSVSVGRMKASQIVMQLISCGAPSRLKMQEG</sequence>
<protein>
    <submittedName>
        <fullName evidence="1">Uncharacterized protein</fullName>
    </submittedName>
</protein>
<keyword evidence="2" id="KW-1185">Reference proteome</keyword>
<proteinExistence type="predicted"/>
<evidence type="ECO:0000313" key="1">
    <source>
        <dbReference type="EMBL" id="KAI3757984.1"/>
    </source>
</evidence>
<dbReference type="EMBL" id="CM042048">
    <property type="protein sequence ID" value="KAI3757984.1"/>
    <property type="molecule type" value="Genomic_DNA"/>
</dbReference>
<accession>A0ACB9EGB7</accession>
<comment type="caution">
    <text evidence="1">The sequence shown here is derived from an EMBL/GenBank/DDBJ whole genome shotgun (WGS) entry which is preliminary data.</text>
</comment>
<evidence type="ECO:0000313" key="2">
    <source>
        <dbReference type="Proteomes" id="UP001055879"/>
    </source>
</evidence>
<name>A0ACB9EGB7_ARCLA</name>
<gene>
    <name evidence="1" type="ORF">L6452_05530</name>
</gene>
<reference evidence="1 2" key="2">
    <citation type="journal article" date="2022" name="Mol. Ecol. Resour.">
        <title>The genomes of chicory, endive, great burdock and yacon provide insights into Asteraceae paleo-polyploidization history and plant inulin production.</title>
        <authorList>
            <person name="Fan W."/>
            <person name="Wang S."/>
            <person name="Wang H."/>
            <person name="Wang A."/>
            <person name="Jiang F."/>
            <person name="Liu H."/>
            <person name="Zhao H."/>
            <person name="Xu D."/>
            <person name="Zhang Y."/>
        </authorList>
    </citation>
    <scope>NUCLEOTIDE SEQUENCE [LARGE SCALE GENOMIC DNA]</scope>
    <source>
        <strain evidence="2">cv. Niubang</strain>
    </source>
</reference>